<gene>
    <name evidence="2" type="ORF">BSAL_30320</name>
</gene>
<keyword evidence="3" id="KW-1185">Reference proteome</keyword>
<feature type="coiled-coil region" evidence="1">
    <location>
        <begin position="130"/>
        <end position="157"/>
    </location>
</feature>
<keyword evidence="1" id="KW-0175">Coiled coil</keyword>
<protein>
    <submittedName>
        <fullName evidence="2">Uncharacterized protein</fullName>
    </submittedName>
</protein>
<reference evidence="3" key="1">
    <citation type="submission" date="2015-09" db="EMBL/GenBank/DDBJ databases">
        <authorList>
            <consortium name="Pathogen Informatics"/>
        </authorList>
    </citation>
    <scope>NUCLEOTIDE SEQUENCE [LARGE SCALE GENOMIC DNA]</scope>
    <source>
        <strain evidence="3">Lake Konstanz</strain>
    </source>
</reference>
<dbReference type="AlphaFoldDB" id="A0A0S4JLX6"/>
<organism evidence="2 3">
    <name type="scientific">Bodo saltans</name>
    <name type="common">Flagellated protozoan</name>
    <dbReference type="NCBI Taxonomy" id="75058"/>
    <lineage>
        <taxon>Eukaryota</taxon>
        <taxon>Discoba</taxon>
        <taxon>Euglenozoa</taxon>
        <taxon>Kinetoplastea</taxon>
        <taxon>Metakinetoplastina</taxon>
        <taxon>Eubodonida</taxon>
        <taxon>Bodonidae</taxon>
        <taxon>Bodo</taxon>
    </lineage>
</organism>
<dbReference type="Proteomes" id="UP000051952">
    <property type="component" value="Unassembled WGS sequence"/>
</dbReference>
<evidence type="ECO:0000313" key="3">
    <source>
        <dbReference type="Proteomes" id="UP000051952"/>
    </source>
</evidence>
<dbReference type="EMBL" id="CYKH01001891">
    <property type="protein sequence ID" value="CUG91124.1"/>
    <property type="molecule type" value="Genomic_DNA"/>
</dbReference>
<evidence type="ECO:0000256" key="1">
    <source>
        <dbReference type="SAM" id="Coils"/>
    </source>
</evidence>
<sequence length="159" mass="18277">MIQTTNPRNFFRRLFGHFNNLSVLMFQTHEISRRRRRRKNSSHMNSSSAIATLQDEVSTLRQVISHLLDSIKSLEAWRAEVSPQLDTFLLATSQLGHSAPPRSSSEAAHQTSADWSTQFQAISAAMVREENEVNERLRAAQARERSLRAQYNRLLEADR</sequence>
<evidence type="ECO:0000313" key="2">
    <source>
        <dbReference type="EMBL" id="CUG91124.1"/>
    </source>
</evidence>
<proteinExistence type="predicted"/>
<accession>A0A0S4JLX6</accession>
<dbReference type="VEuPathDB" id="TriTrypDB:BSAL_30320"/>
<name>A0A0S4JLX6_BODSA</name>